<dbReference type="PANTHER" id="PTHR34631:SF3">
    <property type="entry name" value="ISSOD12 TRANSPOSASE TNPA_ISSOD12"/>
    <property type="match status" value="1"/>
</dbReference>
<name>A0A3S3N6S5_9RHOB</name>
<reference evidence="3 4" key="2">
    <citation type="submission" date="2019-01" db="EMBL/GenBank/DDBJ databases">
        <title>Sinorhodobacter populi sp. nov. isolated from the symptomatic bark tissue of Populus euramericana canker.</title>
        <authorList>
            <person name="Xu G."/>
        </authorList>
    </citation>
    <scope>NUCLEOTIDE SEQUENCE [LARGE SCALE GENOMIC DNA]</scope>
    <source>
        <strain evidence="3 4">CGMCC 1.12963</strain>
    </source>
</reference>
<feature type="region of interest" description="Disordered" evidence="1">
    <location>
        <begin position="298"/>
        <end position="320"/>
    </location>
</feature>
<dbReference type="Pfam" id="PF13737">
    <property type="entry name" value="DDE_Tnp_1_5"/>
    <property type="match status" value="1"/>
</dbReference>
<feature type="domain" description="Transposase DDE" evidence="2">
    <location>
        <begin position="8"/>
        <end position="114"/>
    </location>
</feature>
<dbReference type="InterPro" id="IPR025668">
    <property type="entry name" value="Tnp_DDE_dom"/>
</dbReference>
<dbReference type="InterPro" id="IPR053520">
    <property type="entry name" value="Transposase_Tn903"/>
</dbReference>
<organism evidence="3 4">
    <name type="scientific">Paenirhodobacter huangdaonensis</name>
    <dbReference type="NCBI Taxonomy" id="2501515"/>
    <lineage>
        <taxon>Bacteria</taxon>
        <taxon>Pseudomonadati</taxon>
        <taxon>Pseudomonadota</taxon>
        <taxon>Alphaproteobacteria</taxon>
        <taxon>Rhodobacterales</taxon>
        <taxon>Rhodobacter group</taxon>
        <taxon>Paenirhodobacter</taxon>
    </lineage>
</organism>
<proteinExistence type="predicted"/>
<feature type="compositionally biased region" description="Polar residues" evidence="1">
    <location>
        <begin position="310"/>
        <end position="320"/>
    </location>
</feature>
<gene>
    <name evidence="3" type="ORF">EOW66_19385</name>
</gene>
<evidence type="ECO:0000259" key="2">
    <source>
        <dbReference type="Pfam" id="PF13737"/>
    </source>
</evidence>
<evidence type="ECO:0000256" key="1">
    <source>
        <dbReference type="SAM" id="MobiDB-lite"/>
    </source>
</evidence>
<dbReference type="InterPro" id="IPR053172">
    <property type="entry name" value="Tn903_transposase"/>
</dbReference>
<dbReference type="EMBL" id="SAVA01000019">
    <property type="protein sequence ID" value="RWR47550.1"/>
    <property type="molecule type" value="Genomic_DNA"/>
</dbReference>
<dbReference type="Proteomes" id="UP000288071">
    <property type="component" value="Unassembled WGS sequence"/>
</dbReference>
<comment type="caution">
    <text evidence="3">The sequence shown here is derived from an EMBL/GenBank/DDBJ whole genome shotgun (WGS) entry which is preliminary data.</text>
</comment>
<dbReference type="NCBIfam" id="NF033579">
    <property type="entry name" value="transpos_IS5_2"/>
    <property type="match status" value="1"/>
</dbReference>
<sequence length="320" mass="35998">MAKAALRERGLLSVWFDPDTVWQAGKTGKRGRPEAFSDAAVQVCLTLKVLFGLPLRQTVGPVESLIRVAGLDWPVPDYSTLCRRPVRLGVQIPCRSSGRPSNLLVESTGVNFRGDGDWPARKHGPSRRRQWRKVHITMDTETGDIRAVEFPSSRQGDSPLPPDLLAQIPEDEEVATVTTDGADDTRRCHGAIISRGAEAIIPIRRNGRAWKEDCPAASVRNEILHAMRHLGRALWKTWAGSHGRTRVEARMNRVTLLGERIMSRDPNRQTAEIQIRILRRFIRTGGIHRLSHEPLLCPRHGRDRGHRLNDYQTGELQPQC</sequence>
<dbReference type="PANTHER" id="PTHR34631">
    <property type="match status" value="1"/>
</dbReference>
<keyword evidence="4" id="KW-1185">Reference proteome</keyword>
<evidence type="ECO:0000313" key="4">
    <source>
        <dbReference type="Proteomes" id="UP000288071"/>
    </source>
</evidence>
<evidence type="ECO:0000313" key="3">
    <source>
        <dbReference type="EMBL" id="RWR47550.1"/>
    </source>
</evidence>
<dbReference type="AlphaFoldDB" id="A0A3S3N6S5"/>
<reference evidence="4" key="1">
    <citation type="submission" date="2019-01" db="EMBL/GenBank/DDBJ databases">
        <title>Sinorhodobacter populi sp. nov. isolated from the symptomatic bark tissue of Populus euramericana canker.</title>
        <authorList>
            <person name="Li Y."/>
        </authorList>
    </citation>
    <scope>NUCLEOTIDE SEQUENCE [LARGE SCALE GENOMIC DNA]</scope>
    <source>
        <strain evidence="4">CGMCC 1.12963</strain>
    </source>
</reference>
<protein>
    <submittedName>
        <fullName evidence="3">IS5 family transposase</fullName>
    </submittedName>
</protein>
<accession>A0A3S3N6S5</accession>